<dbReference type="InterPro" id="IPR000253">
    <property type="entry name" value="FHA_dom"/>
</dbReference>
<dbReference type="PROSITE" id="PS00411">
    <property type="entry name" value="KINESIN_MOTOR_1"/>
    <property type="match status" value="1"/>
</dbReference>
<evidence type="ECO:0000256" key="10">
    <source>
        <dbReference type="SAM" id="Coils"/>
    </source>
</evidence>
<dbReference type="Pfam" id="PF00498">
    <property type="entry name" value="FHA"/>
    <property type="match status" value="1"/>
</dbReference>
<evidence type="ECO:0000259" key="13">
    <source>
        <dbReference type="PROSITE" id="PS50245"/>
    </source>
</evidence>
<evidence type="ECO:0000256" key="7">
    <source>
        <dbReference type="ARBA" id="ARBA00023175"/>
    </source>
</evidence>
<keyword evidence="15" id="KW-1185">Reference proteome</keyword>
<evidence type="ECO:0000256" key="11">
    <source>
        <dbReference type="SAM" id="MobiDB-lite"/>
    </source>
</evidence>
<feature type="compositionally biased region" description="Acidic residues" evidence="11">
    <location>
        <begin position="846"/>
        <end position="857"/>
    </location>
</feature>
<dbReference type="Gene3D" id="3.40.850.10">
    <property type="entry name" value="Kinesin motor domain"/>
    <property type="match status" value="1"/>
</dbReference>
<dbReference type="Pfam" id="PF12423">
    <property type="entry name" value="KIF1B"/>
    <property type="match status" value="1"/>
</dbReference>
<evidence type="ECO:0000256" key="9">
    <source>
        <dbReference type="PROSITE-ProRule" id="PRU00283"/>
    </source>
</evidence>
<feature type="domain" description="Kinesin motor" evidence="12">
    <location>
        <begin position="4"/>
        <end position="356"/>
    </location>
</feature>
<evidence type="ECO:0000313" key="15">
    <source>
        <dbReference type="Proteomes" id="UP000186922"/>
    </source>
</evidence>
<keyword evidence="4 9" id="KW-0547">Nucleotide-binding</keyword>
<comment type="similarity">
    <text evidence="9">Belongs to the TRAFAC class myosin-kinesin ATPase superfamily. Kinesin family.</text>
</comment>
<feature type="region of interest" description="Disordered" evidence="11">
    <location>
        <begin position="1495"/>
        <end position="1567"/>
    </location>
</feature>
<feature type="binding site" evidence="9">
    <location>
        <begin position="106"/>
        <end position="113"/>
    </location>
    <ligand>
        <name>ATP</name>
        <dbReference type="ChEBI" id="CHEBI:30616"/>
    </ligand>
</feature>
<dbReference type="InterPro" id="IPR001752">
    <property type="entry name" value="Kinesin_motor_dom"/>
</dbReference>
<accession>A0A1D1VYZ7</accession>
<dbReference type="InterPro" id="IPR000938">
    <property type="entry name" value="CAP-Gly_domain"/>
</dbReference>
<keyword evidence="6 10" id="KW-0175">Coiled coil</keyword>
<proteinExistence type="inferred from homology"/>
<dbReference type="PROSITE" id="PS50067">
    <property type="entry name" value="KINESIN_MOTOR_2"/>
    <property type="match status" value="1"/>
</dbReference>
<dbReference type="SUPFAM" id="SSF49879">
    <property type="entry name" value="SMAD/FHA domain"/>
    <property type="match status" value="1"/>
</dbReference>
<feature type="compositionally biased region" description="Low complexity" evidence="11">
    <location>
        <begin position="1524"/>
        <end position="1553"/>
    </location>
</feature>
<dbReference type="SUPFAM" id="SSF74924">
    <property type="entry name" value="Cap-Gly domain"/>
    <property type="match status" value="1"/>
</dbReference>
<keyword evidence="3" id="KW-0493">Microtubule</keyword>
<dbReference type="SUPFAM" id="SSF52540">
    <property type="entry name" value="P-loop containing nucleoside triphosphate hydrolases"/>
    <property type="match status" value="1"/>
</dbReference>
<gene>
    <name evidence="14" type="primary">RvY_14545</name>
    <name evidence="14" type="synonym">RvY_14545.1</name>
    <name evidence="14" type="ORF">RvY_14545-1</name>
</gene>
<keyword evidence="2" id="KW-0963">Cytoplasm</keyword>
<evidence type="ECO:0000256" key="2">
    <source>
        <dbReference type="ARBA" id="ARBA00022490"/>
    </source>
</evidence>
<feature type="region of interest" description="Disordered" evidence="11">
    <location>
        <begin position="836"/>
        <end position="857"/>
    </location>
</feature>
<feature type="compositionally biased region" description="Polar residues" evidence="11">
    <location>
        <begin position="1759"/>
        <end position="1785"/>
    </location>
</feature>
<evidence type="ECO:0000256" key="6">
    <source>
        <dbReference type="ARBA" id="ARBA00023054"/>
    </source>
</evidence>
<feature type="coiled-coil region" evidence="10">
    <location>
        <begin position="1097"/>
        <end position="1131"/>
    </location>
</feature>
<feature type="compositionally biased region" description="Polar residues" evidence="11">
    <location>
        <begin position="1742"/>
        <end position="1751"/>
    </location>
</feature>
<dbReference type="GO" id="GO:0003777">
    <property type="term" value="F:microtubule motor activity"/>
    <property type="evidence" value="ECO:0007669"/>
    <property type="project" value="InterPro"/>
</dbReference>
<evidence type="ECO:0000256" key="3">
    <source>
        <dbReference type="ARBA" id="ARBA00022701"/>
    </source>
</evidence>
<dbReference type="FunFam" id="3.40.850.10:FF:000139">
    <property type="entry name" value="Kinesin-like protein"/>
    <property type="match status" value="1"/>
</dbReference>
<keyword evidence="5 9" id="KW-0067">ATP-binding</keyword>
<dbReference type="Gene3D" id="6.10.250.2520">
    <property type="match status" value="1"/>
</dbReference>
<keyword evidence="8" id="KW-0206">Cytoskeleton</keyword>
<feature type="region of interest" description="Disordered" evidence="11">
    <location>
        <begin position="1396"/>
        <end position="1427"/>
    </location>
</feature>
<dbReference type="Gene3D" id="2.30.30.190">
    <property type="entry name" value="CAP Gly-rich-like domain"/>
    <property type="match status" value="1"/>
</dbReference>
<dbReference type="GO" id="GO:0007018">
    <property type="term" value="P:microtubule-based movement"/>
    <property type="evidence" value="ECO:0007669"/>
    <property type="project" value="InterPro"/>
</dbReference>
<feature type="compositionally biased region" description="Polar residues" evidence="11">
    <location>
        <begin position="1410"/>
        <end position="1423"/>
    </location>
</feature>
<comment type="caution">
    <text evidence="14">The sequence shown here is derived from an EMBL/GenBank/DDBJ whole genome shotgun (WGS) entry which is preliminary data.</text>
</comment>
<feature type="domain" description="CAP-Gly" evidence="13">
    <location>
        <begin position="1680"/>
        <end position="1722"/>
    </location>
</feature>
<dbReference type="PANTHER" id="PTHR47117">
    <property type="entry name" value="STAR-RELATED LIPID TRANSFER PROTEIN 9"/>
    <property type="match status" value="1"/>
</dbReference>
<dbReference type="PRINTS" id="PR00380">
    <property type="entry name" value="KINESINHEAVY"/>
</dbReference>
<dbReference type="Pfam" id="PF00225">
    <property type="entry name" value="Kinesin"/>
    <property type="match status" value="1"/>
</dbReference>
<dbReference type="PROSITE" id="PS50245">
    <property type="entry name" value="CAP_GLY_2"/>
    <property type="match status" value="1"/>
</dbReference>
<name>A0A1D1VYZ7_RAMVA</name>
<dbReference type="InterPro" id="IPR032405">
    <property type="entry name" value="Kinesin_assoc"/>
</dbReference>
<dbReference type="OrthoDB" id="3176171at2759"/>
<comment type="subcellular location">
    <subcellularLocation>
        <location evidence="1">Cytoplasm</location>
        <location evidence="1">Cytoskeleton</location>
    </subcellularLocation>
</comment>
<dbReference type="InterPro" id="IPR008984">
    <property type="entry name" value="SMAD_FHA_dom_sf"/>
</dbReference>
<feature type="region of interest" description="Disordered" evidence="11">
    <location>
        <begin position="1731"/>
        <end position="1803"/>
    </location>
</feature>
<dbReference type="SMART" id="SM00240">
    <property type="entry name" value="FHA"/>
    <property type="match status" value="1"/>
</dbReference>
<dbReference type="Gene3D" id="2.60.200.20">
    <property type="match status" value="1"/>
</dbReference>
<evidence type="ECO:0008006" key="16">
    <source>
        <dbReference type="Google" id="ProtNLM"/>
    </source>
</evidence>
<dbReference type="InterPro" id="IPR019821">
    <property type="entry name" value="Kinesin_motor_CS"/>
</dbReference>
<sequence>MGDKVKVAVRVRPLNARELHLSAKCVVEMKRDQTILYDPRYANNSPNDGHSLDKKHQKNFAFDHCFWSCRKDDPHFADQDDVFEAVGRGVLENAFQGYNACIFAYGQTGSGKSYTMMGTNDQPGVIPRLCRSLFHQIETDPSSTTSYKVEVSYMEIYNEKVYDLLNPRGTKQSLRVREHSILGPYVDGLTVEAVESFEDIEILMADGNRVRTVAATNMNSESSRSHAVFTILLTQVVEDLASGVRGEKVSKMSLVDLAGSERAAKTGAEGDRLKEGSNINKSLTTLGLVISSLADQSSGKTKGVFVPYRDSILTWLLKDNLGGNSRTVMIATISAAADEYEETLSTLHYANRTKRIVNHAVVNEDPNAKIIRELREEVEILRKQLLSHKGKDIEARYAESKTILENIQKPWEVKLKETELIQEERQQALEKMGLEVHSSGIKVNQGRHYLVNLNDDPSLNENLVYYLKEYNSVGRSDTEEQQDIQLSGIGIKSQHALLLVEGQELFVEPIDDAKTCVNGMEISSRTKLYNRDRLVFGNHHFFRVNCPKSNDNTGWTPEEPVNYESAMEELCRNKVSSDPATASLITALEGRYQEDKQRALFAQSQEYERKMQLYRSTHSIAGTPSTPSVGVNPLAFGSSVDIHRSSRYSYSSTPLAGTPRFEAWTEEREEWFNKCLAQLKTEIIRANTYAHEARCLAKELGKDTDYQVTLQIPVSNLSPNRKSLGTLSEAAIVVKRKHLPNQTWSIEKLQNKLIDMRELYTLWKGPEVPTEEQLYTAMDIDPFYEHEVNHNLIGVANIFMSALFHDVPLEYSVPIVSQQGEIVGRLHVEIARTKGNLSSEDREGDAGVDSENDEDNFSDQFSYNPDNYDNGFANEAECNRNEVVCRIVIKEATGIPPAFANFVFCEYTFWGEKQPNVVPYKNFRSHVVRGKDGARFRFDYWKEHHAQLNEDFLDFCQDGSLMIQVWGHKHAGLDKEWDVNKLDFKSKTIADHWSEVSRKLDMVVEVHELNDQGAYAPVDVVPDARVLTGGVYQLRQGQQRHIRVKVTPSPKGGFLPVNVDSIVSCAIGSIEERDLAQQRGLDSYQEEDLKTLRSKWEAVLRKRRVHLEKELEKLAEKTSKTEAEVERERNLHDQLLTWSEELSSVHVPTADSGIPGAPAQGAPPDGVEMHLPVLYMDLQPDDVRTYTPLSGQYLVVGAATELPREKNLSMIDLPSIRTDNEKAEGTFSWDSSRHDSPALNCVTQQDRFVYLVVRAIVRLTHPAPVDLFLRKRLCISIVRKRNSMIYSVFQKLSGRAKSLQHTGVTYQVVSSLPKASEETEDRTQLALLAAASDSSTLNGESYIDLYLRNVLSVEILLKHERDRQALKIKELEVQAGKRLRKTTSVPMGIGQHFSRSSEIVSNARDRQSVDAASSQVDLSSNVNGDKRASLRNRPTFLNIRSVVGSLSPSSSHEIYTPTPSKFGHASRMLPVVEDQHGEHQADEKVPHCISEVQYDSSHSLHSHASGEPLEGLESPFVKPDMQNSASLSALSSGIGSQTNTQSSLSDASSGRSSNVSPELDSKFPDQKHGEAELVVREVPFDDVTDIELLQTTNVEDHDSVEEQVLASAPEASSVIKKPFEELKQNDEENFDPRTSIYSLDSSDGASFQSSLSGDCCPSPAIGSRVTLLRNGSPGTIRYCGETVFGPGTWAGVELDGPFGKHDGCANDRRYFSCPDRHGLFVRPAQIAPLANLTSTMDRKQKATPSTPSEKPSSLFPKENGNSKATRHSVPSTASRASTVKETLTPASIKAAPASHAKRRKSKK</sequence>
<dbReference type="EMBL" id="BDGG01000010">
    <property type="protein sequence ID" value="GAV04234.1"/>
    <property type="molecule type" value="Genomic_DNA"/>
</dbReference>
<evidence type="ECO:0000256" key="1">
    <source>
        <dbReference type="ARBA" id="ARBA00004245"/>
    </source>
</evidence>
<evidence type="ECO:0000259" key="12">
    <source>
        <dbReference type="PROSITE" id="PS50067"/>
    </source>
</evidence>
<dbReference type="Pfam" id="PF01302">
    <property type="entry name" value="CAP_GLY"/>
    <property type="match status" value="1"/>
</dbReference>
<dbReference type="CDD" id="cd22706">
    <property type="entry name" value="FHA_KIF13"/>
    <property type="match status" value="1"/>
</dbReference>
<dbReference type="InterPro" id="IPR022140">
    <property type="entry name" value="Kinesin-like_KIF1-typ"/>
</dbReference>
<dbReference type="GO" id="GO:0005874">
    <property type="term" value="C:microtubule"/>
    <property type="evidence" value="ECO:0007669"/>
    <property type="project" value="UniProtKB-KW"/>
</dbReference>
<dbReference type="Proteomes" id="UP000186922">
    <property type="component" value="Unassembled WGS sequence"/>
</dbReference>
<dbReference type="CDD" id="cd01365">
    <property type="entry name" value="KISc_KIF1A_KIF1B"/>
    <property type="match status" value="1"/>
</dbReference>
<dbReference type="SMART" id="SM00129">
    <property type="entry name" value="KISc"/>
    <property type="match status" value="1"/>
</dbReference>
<evidence type="ECO:0000256" key="8">
    <source>
        <dbReference type="ARBA" id="ARBA00023212"/>
    </source>
</evidence>
<dbReference type="STRING" id="947166.A0A1D1VYZ7"/>
<dbReference type="InterPro" id="IPR027417">
    <property type="entry name" value="P-loop_NTPase"/>
</dbReference>
<evidence type="ECO:0000256" key="5">
    <source>
        <dbReference type="ARBA" id="ARBA00022840"/>
    </source>
</evidence>
<dbReference type="PROSITE" id="PS00845">
    <property type="entry name" value="CAP_GLY_1"/>
    <property type="match status" value="1"/>
</dbReference>
<dbReference type="InterPro" id="IPR036961">
    <property type="entry name" value="Kinesin_motor_dom_sf"/>
</dbReference>
<dbReference type="SMART" id="SM01052">
    <property type="entry name" value="CAP_GLY"/>
    <property type="match status" value="1"/>
</dbReference>
<protein>
    <recommendedName>
        <fullName evidence="16">Kinesin motor domain-containing protein</fullName>
    </recommendedName>
</protein>
<dbReference type="GO" id="GO:0005524">
    <property type="term" value="F:ATP binding"/>
    <property type="evidence" value="ECO:0007669"/>
    <property type="project" value="UniProtKB-UniRule"/>
</dbReference>
<evidence type="ECO:0000313" key="14">
    <source>
        <dbReference type="EMBL" id="GAV04234.1"/>
    </source>
</evidence>
<organism evidence="14 15">
    <name type="scientific">Ramazzottius varieornatus</name>
    <name type="common">Water bear</name>
    <name type="synonym">Tardigrade</name>
    <dbReference type="NCBI Taxonomy" id="947166"/>
    <lineage>
        <taxon>Eukaryota</taxon>
        <taxon>Metazoa</taxon>
        <taxon>Ecdysozoa</taxon>
        <taxon>Tardigrada</taxon>
        <taxon>Eutardigrada</taxon>
        <taxon>Parachela</taxon>
        <taxon>Hypsibioidea</taxon>
        <taxon>Ramazzottiidae</taxon>
        <taxon>Ramazzottius</taxon>
    </lineage>
</organism>
<dbReference type="Pfam" id="PF16183">
    <property type="entry name" value="Kinesin_assoc"/>
    <property type="match status" value="1"/>
</dbReference>
<dbReference type="GO" id="GO:0008017">
    <property type="term" value="F:microtubule binding"/>
    <property type="evidence" value="ECO:0007669"/>
    <property type="project" value="InterPro"/>
</dbReference>
<evidence type="ECO:0000256" key="4">
    <source>
        <dbReference type="ARBA" id="ARBA00022741"/>
    </source>
</evidence>
<reference evidence="14 15" key="1">
    <citation type="journal article" date="2016" name="Nat. Commun.">
        <title>Extremotolerant tardigrade genome and improved radiotolerance of human cultured cells by tardigrade-unique protein.</title>
        <authorList>
            <person name="Hashimoto T."/>
            <person name="Horikawa D.D."/>
            <person name="Saito Y."/>
            <person name="Kuwahara H."/>
            <person name="Kozuka-Hata H."/>
            <person name="Shin-I T."/>
            <person name="Minakuchi Y."/>
            <person name="Ohishi K."/>
            <person name="Motoyama A."/>
            <person name="Aizu T."/>
            <person name="Enomoto A."/>
            <person name="Kondo K."/>
            <person name="Tanaka S."/>
            <person name="Hara Y."/>
            <person name="Koshikawa S."/>
            <person name="Sagara H."/>
            <person name="Miura T."/>
            <person name="Yokobori S."/>
            <person name="Miyagawa K."/>
            <person name="Suzuki Y."/>
            <person name="Kubo T."/>
            <person name="Oyama M."/>
            <person name="Kohara Y."/>
            <person name="Fujiyama A."/>
            <person name="Arakawa K."/>
            <person name="Katayama T."/>
            <person name="Toyoda A."/>
            <person name="Kunieda T."/>
        </authorList>
    </citation>
    <scope>NUCLEOTIDE SEQUENCE [LARGE SCALE GENOMIC DNA]</scope>
    <source>
        <strain evidence="14 15">YOKOZUNA-1</strain>
    </source>
</reference>
<dbReference type="InterPro" id="IPR036859">
    <property type="entry name" value="CAP-Gly_dom_sf"/>
</dbReference>
<keyword evidence="7 9" id="KW-0505">Motor protein</keyword>